<organism evidence="7 8">
    <name type="scientific">Ferrimonas lipolytica</name>
    <dbReference type="NCBI Taxonomy" id="2724191"/>
    <lineage>
        <taxon>Bacteria</taxon>
        <taxon>Pseudomonadati</taxon>
        <taxon>Pseudomonadota</taxon>
        <taxon>Gammaproteobacteria</taxon>
        <taxon>Alteromonadales</taxon>
        <taxon>Ferrimonadaceae</taxon>
        <taxon>Ferrimonas</taxon>
    </lineage>
</organism>
<dbReference type="EMBL" id="CP051180">
    <property type="protein sequence ID" value="QIZ78811.1"/>
    <property type="molecule type" value="Genomic_DNA"/>
</dbReference>
<dbReference type="PROSITE" id="PS51379">
    <property type="entry name" value="4FE4S_FER_2"/>
    <property type="match status" value="2"/>
</dbReference>
<name>A0A6H1UIA0_9GAMM</name>
<dbReference type="Gene3D" id="3.30.70.3270">
    <property type="match status" value="1"/>
</dbReference>
<evidence type="ECO:0000313" key="7">
    <source>
        <dbReference type="EMBL" id="QIZ78811.1"/>
    </source>
</evidence>
<keyword evidence="4" id="KW-0408">Iron</keyword>
<dbReference type="GO" id="GO:0051539">
    <property type="term" value="F:4 iron, 4 sulfur cluster binding"/>
    <property type="evidence" value="ECO:0007669"/>
    <property type="project" value="UniProtKB-KW"/>
</dbReference>
<dbReference type="GO" id="GO:0016020">
    <property type="term" value="C:membrane"/>
    <property type="evidence" value="ECO:0007669"/>
    <property type="project" value="InterPro"/>
</dbReference>
<dbReference type="PANTHER" id="PTHR10849">
    <property type="entry name" value="NADH DEHYDROGENASE UBIQUINONE IRON-SULFUR PROTEIN 8, MITOCHONDRIAL"/>
    <property type="match status" value="1"/>
</dbReference>
<keyword evidence="8" id="KW-1185">Reference proteome</keyword>
<dbReference type="InterPro" id="IPR017896">
    <property type="entry name" value="4Fe4S_Fe-S-bd"/>
</dbReference>
<evidence type="ECO:0000256" key="3">
    <source>
        <dbReference type="ARBA" id="ARBA00022737"/>
    </source>
</evidence>
<dbReference type="Pfam" id="PF12838">
    <property type="entry name" value="Fer4_7"/>
    <property type="match status" value="1"/>
</dbReference>
<keyword evidence="2" id="KW-0479">Metal-binding</keyword>
<feature type="domain" description="4Fe-4S ferredoxin-type" evidence="6">
    <location>
        <begin position="31"/>
        <end position="60"/>
    </location>
</feature>
<proteinExistence type="predicted"/>
<gene>
    <name evidence="7" type="ORF">HER31_04615</name>
</gene>
<reference evidence="7 8" key="1">
    <citation type="submission" date="2020-04" db="EMBL/GenBank/DDBJ databases">
        <title>Ferrimonas sp. S7 isolated from sea water.</title>
        <authorList>
            <person name="Bae S.S."/>
            <person name="Baek K."/>
        </authorList>
    </citation>
    <scope>NUCLEOTIDE SEQUENCE [LARGE SCALE GENOMIC DNA]</scope>
    <source>
        <strain evidence="7 8">S7</strain>
    </source>
</reference>
<keyword evidence="5" id="KW-0411">Iron-sulfur</keyword>
<dbReference type="NCBIfam" id="NF009053">
    <property type="entry name" value="PRK12387.1"/>
    <property type="match status" value="1"/>
</dbReference>
<feature type="domain" description="4Fe-4S ferredoxin-type" evidence="6">
    <location>
        <begin position="66"/>
        <end position="95"/>
    </location>
</feature>
<dbReference type="InterPro" id="IPR010226">
    <property type="entry name" value="NADH_quinone_OxRdtase_chainI"/>
</dbReference>
<dbReference type="GO" id="GO:0003954">
    <property type="term" value="F:NADH dehydrogenase activity"/>
    <property type="evidence" value="ECO:0007669"/>
    <property type="project" value="TreeGrafter"/>
</dbReference>
<dbReference type="GO" id="GO:0046872">
    <property type="term" value="F:metal ion binding"/>
    <property type="evidence" value="ECO:0007669"/>
    <property type="project" value="UniProtKB-KW"/>
</dbReference>
<evidence type="ECO:0000256" key="2">
    <source>
        <dbReference type="ARBA" id="ARBA00022723"/>
    </source>
</evidence>
<keyword evidence="1" id="KW-0004">4Fe-4S</keyword>
<dbReference type="PANTHER" id="PTHR10849:SF35">
    <property type="entry name" value="FORMATE HYDROGENLYASE SUBUNIT 6-RELATED"/>
    <property type="match status" value="1"/>
</dbReference>
<evidence type="ECO:0000313" key="8">
    <source>
        <dbReference type="Proteomes" id="UP000501602"/>
    </source>
</evidence>
<evidence type="ECO:0000259" key="6">
    <source>
        <dbReference type="PROSITE" id="PS51379"/>
    </source>
</evidence>
<dbReference type="PROSITE" id="PS00198">
    <property type="entry name" value="4FE4S_FER_1"/>
    <property type="match status" value="1"/>
</dbReference>
<dbReference type="GO" id="GO:0009060">
    <property type="term" value="P:aerobic respiration"/>
    <property type="evidence" value="ECO:0007669"/>
    <property type="project" value="TreeGrafter"/>
</dbReference>
<dbReference type="KEGG" id="fes:HER31_04615"/>
<accession>A0A6H1UIA0</accession>
<protein>
    <submittedName>
        <fullName evidence="7">4Fe-4S dicluster domain-containing protein</fullName>
    </submittedName>
</protein>
<evidence type="ECO:0000256" key="5">
    <source>
        <dbReference type="ARBA" id="ARBA00023014"/>
    </source>
</evidence>
<dbReference type="Proteomes" id="UP000501602">
    <property type="component" value="Chromosome"/>
</dbReference>
<evidence type="ECO:0000256" key="1">
    <source>
        <dbReference type="ARBA" id="ARBA00022485"/>
    </source>
</evidence>
<dbReference type="SUPFAM" id="SSF54862">
    <property type="entry name" value="4Fe-4S ferredoxins"/>
    <property type="match status" value="1"/>
</dbReference>
<sequence length="183" mass="20276">MFELFKTIANAGKSTSKYPFAPYEVAPDFRGKPEYTPEQCIACAACTKACPANALVMTTDAESGARQWQLSLARCIYCGRCEEVCPTKAITLSKEFELAVGQKKDLYQRAVFTLQQCNQCGTPYAPTKAVQYAYDLLLAAGEDKTELERTRSVIEMCPECRRKRNMLGSSNVLIGSLAKERNA</sequence>
<keyword evidence="3" id="KW-0677">Repeat</keyword>
<dbReference type="InterPro" id="IPR017900">
    <property type="entry name" value="4Fe4S_Fe_S_CS"/>
</dbReference>
<evidence type="ECO:0000256" key="4">
    <source>
        <dbReference type="ARBA" id="ARBA00023004"/>
    </source>
</evidence>
<dbReference type="AlphaFoldDB" id="A0A6H1UIA0"/>